<dbReference type="PANTHER" id="PTHR10961">
    <property type="entry name" value="PEROXISOMAL SARCOSINE OXIDASE"/>
    <property type="match status" value="1"/>
</dbReference>
<evidence type="ECO:0000256" key="2">
    <source>
        <dbReference type="ARBA" id="ARBA00022630"/>
    </source>
</evidence>
<evidence type="ECO:0000256" key="1">
    <source>
        <dbReference type="ARBA" id="ARBA00001974"/>
    </source>
</evidence>
<evidence type="ECO:0000259" key="5">
    <source>
        <dbReference type="Pfam" id="PF01266"/>
    </source>
</evidence>
<feature type="domain" description="FAD dependent oxidoreductase" evidence="5">
    <location>
        <begin position="7"/>
        <end position="360"/>
    </location>
</feature>
<organism evidence="6 7">
    <name type="scientific">Labedella phragmitis</name>
    <dbReference type="NCBI Taxonomy" id="2498849"/>
    <lineage>
        <taxon>Bacteria</taxon>
        <taxon>Bacillati</taxon>
        <taxon>Actinomycetota</taxon>
        <taxon>Actinomycetes</taxon>
        <taxon>Micrococcales</taxon>
        <taxon>Microbacteriaceae</taxon>
        <taxon>Labedella</taxon>
    </lineage>
</organism>
<dbReference type="EMBL" id="RZNB01000010">
    <property type="protein sequence ID" value="RWZ46054.1"/>
    <property type="molecule type" value="Genomic_DNA"/>
</dbReference>
<accession>A0A3S4DCQ5</accession>
<proteinExistence type="predicted"/>
<gene>
    <name evidence="6" type="ORF">ELQ90_16340</name>
</gene>
<dbReference type="InterPro" id="IPR036188">
    <property type="entry name" value="FAD/NAD-bd_sf"/>
</dbReference>
<keyword evidence="2" id="KW-0285">Flavoprotein</keyword>
<evidence type="ECO:0000313" key="6">
    <source>
        <dbReference type="EMBL" id="RWZ46054.1"/>
    </source>
</evidence>
<reference evidence="6 7" key="1">
    <citation type="submission" date="2018-12" db="EMBL/GenBank/DDBJ databases">
        <authorList>
            <person name="Li F."/>
        </authorList>
    </citation>
    <scope>NUCLEOTIDE SEQUENCE [LARGE SCALE GENOMIC DNA]</scope>
    <source>
        <strain evidence="6 7">11W25H-1</strain>
    </source>
</reference>
<dbReference type="InterPro" id="IPR006076">
    <property type="entry name" value="FAD-dep_OxRdtase"/>
</dbReference>
<comment type="cofactor">
    <cofactor evidence="1">
        <name>FAD</name>
        <dbReference type="ChEBI" id="CHEBI:57692"/>
    </cofactor>
</comment>
<protein>
    <submittedName>
        <fullName evidence="6">N-methyl-L-tryptophan oxidase</fullName>
    </submittedName>
</protein>
<dbReference type="Gene3D" id="3.30.9.10">
    <property type="entry name" value="D-Amino Acid Oxidase, subunit A, domain 2"/>
    <property type="match status" value="1"/>
</dbReference>
<evidence type="ECO:0000313" key="7">
    <source>
        <dbReference type="Proteomes" id="UP000288547"/>
    </source>
</evidence>
<comment type="caution">
    <text evidence="6">The sequence shown here is derived from an EMBL/GenBank/DDBJ whole genome shotgun (WGS) entry which is preliminary data.</text>
</comment>
<dbReference type="SUPFAM" id="SSF51905">
    <property type="entry name" value="FAD/NAD(P)-binding domain"/>
    <property type="match status" value="1"/>
</dbReference>
<dbReference type="GO" id="GO:0008115">
    <property type="term" value="F:sarcosine oxidase activity"/>
    <property type="evidence" value="ECO:0007669"/>
    <property type="project" value="TreeGrafter"/>
</dbReference>
<dbReference type="Gene3D" id="3.50.50.60">
    <property type="entry name" value="FAD/NAD(P)-binding domain"/>
    <property type="match status" value="1"/>
</dbReference>
<keyword evidence="4" id="KW-0560">Oxidoreductase</keyword>
<dbReference type="InterPro" id="IPR045170">
    <property type="entry name" value="MTOX"/>
</dbReference>
<dbReference type="NCBIfam" id="NF008425">
    <property type="entry name" value="PRK11259.1"/>
    <property type="match status" value="1"/>
</dbReference>
<dbReference type="GO" id="GO:0050660">
    <property type="term" value="F:flavin adenine dinucleotide binding"/>
    <property type="evidence" value="ECO:0007669"/>
    <property type="project" value="InterPro"/>
</dbReference>
<evidence type="ECO:0000256" key="4">
    <source>
        <dbReference type="ARBA" id="ARBA00023002"/>
    </source>
</evidence>
<dbReference type="PANTHER" id="PTHR10961:SF7">
    <property type="entry name" value="FAD DEPENDENT OXIDOREDUCTASE DOMAIN-CONTAINING PROTEIN"/>
    <property type="match status" value="1"/>
</dbReference>
<dbReference type="Proteomes" id="UP000288547">
    <property type="component" value="Unassembled WGS sequence"/>
</dbReference>
<dbReference type="SUPFAM" id="SSF54373">
    <property type="entry name" value="FAD-linked reductases, C-terminal domain"/>
    <property type="match status" value="1"/>
</dbReference>
<dbReference type="RefSeq" id="WP_128496370.1">
    <property type="nucleotide sequence ID" value="NZ_RZNB01000010.1"/>
</dbReference>
<keyword evidence="7" id="KW-1185">Reference proteome</keyword>
<dbReference type="OrthoDB" id="9806257at2"/>
<keyword evidence="3" id="KW-0274">FAD</keyword>
<sequence length="387" mass="41323">MNIPDYDVAVIGLGTMGSMALWRLSQRPGLSVIGVEQYGIGHPYGAFAGESRLFRTAYHEGASYVPMLLRARELWFELEERAGTPVLLPVGTLSIGRPDTAAMRNVLSSVTAHGLPHDVLTTAEARERYPQHALDDDDIAVLDHLGGALRPERAVLEAVGAAVATGAQVASGEEVVDVSPVSTDRVRVETSARSFTARRAIVTAGAWASRLDPEIAARTEVRSVLLTWFAPRASLDAFAAASFPTFIRDRGDVHFFGAPSVDGYTVKVSPGRILPAAAGADQLEWRPDPALLSTIGRNAAWFLPDLHPEPVRYSVHPDLYTETKVPIIDVTHDGRIVTATAFSGHGFKFAPIIGEMAAALALDGGHALYNPGFRAAAHPVLTGAGAR</sequence>
<evidence type="ECO:0000256" key="3">
    <source>
        <dbReference type="ARBA" id="ARBA00022827"/>
    </source>
</evidence>
<dbReference type="AlphaFoldDB" id="A0A3S4DCQ5"/>
<dbReference type="Pfam" id="PF01266">
    <property type="entry name" value="DAO"/>
    <property type="match status" value="1"/>
</dbReference>
<name>A0A3S4DCQ5_9MICO</name>